<dbReference type="Gene3D" id="3.30.450.380">
    <property type="match status" value="1"/>
</dbReference>
<dbReference type="PANTHER" id="PTHR30486:SF6">
    <property type="entry name" value="TYPE IV PILUS RETRACTATION ATPASE PILT"/>
    <property type="match status" value="1"/>
</dbReference>
<dbReference type="CDD" id="cd01130">
    <property type="entry name" value="VirB11-like_ATPase"/>
    <property type="match status" value="1"/>
</dbReference>
<evidence type="ECO:0000313" key="4">
    <source>
        <dbReference type="Proteomes" id="UP000003980"/>
    </source>
</evidence>
<dbReference type="Proteomes" id="UP000003980">
    <property type="component" value="Unassembled WGS sequence"/>
</dbReference>
<dbReference type="Pfam" id="PF00437">
    <property type="entry name" value="T2SSE"/>
    <property type="match status" value="1"/>
</dbReference>
<dbReference type="InterPro" id="IPR001482">
    <property type="entry name" value="T2SS/T4SS_dom"/>
</dbReference>
<organism evidence="3 4">
    <name type="scientific">Metallosphaera yellowstonensis MK1</name>
    <dbReference type="NCBI Taxonomy" id="671065"/>
    <lineage>
        <taxon>Archaea</taxon>
        <taxon>Thermoproteota</taxon>
        <taxon>Thermoprotei</taxon>
        <taxon>Sulfolobales</taxon>
        <taxon>Sulfolobaceae</taxon>
        <taxon>Metallosphaera</taxon>
    </lineage>
</organism>
<dbReference type="eggNOG" id="arCOG01817">
    <property type="taxonomic scope" value="Archaea"/>
</dbReference>
<dbReference type="PANTHER" id="PTHR30486">
    <property type="entry name" value="TWITCHING MOTILITY PROTEIN PILT"/>
    <property type="match status" value="1"/>
</dbReference>
<dbReference type="STRING" id="671065.MetMK1DRAFT_00030330"/>
<evidence type="ECO:0000313" key="3">
    <source>
        <dbReference type="EMBL" id="EHP68590.1"/>
    </source>
</evidence>
<dbReference type="Gene3D" id="3.40.50.300">
    <property type="entry name" value="P-loop containing nucleotide triphosphate hydrolases"/>
    <property type="match status" value="1"/>
</dbReference>
<accession>H2C8W4</accession>
<comment type="similarity">
    <text evidence="1">Belongs to the GSP E family.</text>
</comment>
<dbReference type="GO" id="GO:0016887">
    <property type="term" value="F:ATP hydrolysis activity"/>
    <property type="evidence" value="ECO:0007669"/>
    <property type="project" value="InterPro"/>
</dbReference>
<feature type="domain" description="AAA+ ATPase" evidence="2">
    <location>
        <begin position="226"/>
        <end position="381"/>
    </location>
</feature>
<dbReference type="InterPro" id="IPR050921">
    <property type="entry name" value="T4SS_GSP_E_ATPase"/>
</dbReference>
<dbReference type="SMART" id="SM00382">
    <property type="entry name" value="AAA"/>
    <property type="match status" value="1"/>
</dbReference>
<protein>
    <submittedName>
        <fullName evidence="3">ATPase, type IV secretory pathway VirB11 component like protein</fullName>
    </submittedName>
</protein>
<dbReference type="InterPro" id="IPR003593">
    <property type="entry name" value="AAA+_ATPase"/>
</dbReference>
<evidence type="ECO:0000259" key="2">
    <source>
        <dbReference type="SMART" id="SM00382"/>
    </source>
</evidence>
<dbReference type="HOGENOM" id="CLU_005379_2_2_2"/>
<dbReference type="EMBL" id="JH597770">
    <property type="protein sequence ID" value="EHP68590.1"/>
    <property type="molecule type" value="Genomic_DNA"/>
</dbReference>
<sequence>MPYRVMMSSNVIETYSVAGAKVYIQDIDGKGFYIVEEPLLLDDEKSVVDEILTEAIVSKDLNDPEGVIINLLSKRNMDAQKVSRIHYWVRRRLLYDEMTVPLLDPEIEEIECMGPGTPITVIHRKYSNYIRLYTNLIMTRDEEIISIIEKLATKSNKSVNIAKPFLEFSLPEGHRVAATISSEISSPGSTFDIRKFPISPISLVKLIINGSISKELAAYIWLMMDYKPFYLIVGSTGSGKTTLLSALLNFTHPDSKIVSIEDTPELNLSGRNWISLFSRSNVNSYYDVSIADLSRLALRYRPDYLIIGEVRGREIETLIHASASGHGSLSTFHGGKPSDVITRIVSLVPRDLAIMFINNLWGIIMVSRRITDEGKFIKAVSALYEIKRTKGKPVFKKVSWWSNTEKKYIPGNLEKLVERSEKLRYISELYEIPIADLVSDLRRREEFLTYLQKQNIIDNSLIVKNIANFYRKVKINVEQI</sequence>
<proteinExistence type="inferred from homology"/>
<dbReference type="InterPro" id="IPR027417">
    <property type="entry name" value="P-loop_NTPase"/>
</dbReference>
<evidence type="ECO:0000256" key="1">
    <source>
        <dbReference type="ARBA" id="ARBA00006611"/>
    </source>
</evidence>
<reference evidence="3 4" key="1">
    <citation type="submission" date="2012-01" db="EMBL/GenBank/DDBJ databases">
        <title>Improved High-Quality Draft sequence of Metallosphaera yellowstonensis MK1.</title>
        <authorList>
            <consortium name="US DOE Joint Genome Institute"/>
            <person name="Lucas S."/>
            <person name="Han J."/>
            <person name="Cheng J.-F."/>
            <person name="Goodwin L."/>
            <person name="Pitluck S."/>
            <person name="Peters L."/>
            <person name="Teshima H."/>
            <person name="Detter J.C."/>
            <person name="Han C."/>
            <person name="Tapia R."/>
            <person name="Land M."/>
            <person name="Hauser L."/>
            <person name="Kyrpides N."/>
            <person name="Kozubal M."/>
            <person name="Macur R.E."/>
            <person name="Jay Z."/>
            <person name="Inskeep W."/>
            <person name="Woyke T."/>
        </authorList>
    </citation>
    <scope>NUCLEOTIDE SEQUENCE [LARGE SCALE GENOMIC DNA]</scope>
    <source>
        <strain evidence="3 4">MK1</strain>
    </source>
</reference>
<gene>
    <name evidence="3" type="ORF">MetMK1DRAFT_00030330</name>
</gene>
<name>H2C8W4_9CREN</name>
<keyword evidence="4" id="KW-1185">Reference proteome</keyword>
<dbReference type="AlphaFoldDB" id="H2C8W4"/>
<dbReference type="RefSeq" id="WP_009075174.1">
    <property type="nucleotide sequence ID" value="NZ_JH597770.1"/>
</dbReference>
<dbReference type="SUPFAM" id="SSF52540">
    <property type="entry name" value="P-loop containing nucleoside triphosphate hydrolases"/>
    <property type="match status" value="1"/>
</dbReference>